<feature type="domain" description="Phospholipase C/D" evidence="1">
    <location>
        <begin position="27"/>
        <end position="150"/>
    </location>
</feature>
<dbReference type="InterPro" id="IPR029002">
    <property type="entry name" value="PLPC/GPLD1"/>
</dbReference>
<reference evidence="2 3" key="1">
    <citation type="submission" date="2017-03" db="EMBL/GenBank/DDBJ databases">
        <title>Genome sequence of Geothermobacter sp. EPR-M, Deep-Sea Iron Reducer.</title>
        <authorList>
            <person name="Tully B."/>
            <person name="Savalia P."/>
            <person name="Abuyen K."/>
            <person name="Baughan C."/>
            <person name="Romero E."/>
            <person name="Ronkowski C."/>
            <person name="Torres B."/>
            <person name="Tremblay J."/>
            <person name="Trujillo A."/>
            <person name="Tyler M."/>
            <person name="Perez-Rodriguez I."/>
            <person name="Amend J."/>
        </authorList>
    </citation>
    <scope>NUCLEOTIDE SEQUENCE [LARGE SCALE GENOMIC DNA]</scope>
    <source>
        <strain evidence="2 3">EPR-M</strain>
    </source>
</reference>
<evidence type="ECO:0000313" key="3">
    <source>
        <dbReference type="Proteomes" id="UP000193136"/>
    </source>
</evidence>
<keyword evidence="3" id="KW-1185">Reference proteome</keyword>
<proteinExistence type="predicted"/>
<gene>
    <name evidence="2" type="ORF">B5V00_09875</name>
</gene>
<organism evidence="2 3">
    <name type="scientific">Geothermobacter hydrogeniphilus</name>
    <dbReference type="NCBI Taxonomy" id="1969733"/>
    <lineage>
        <taxon>Bacteria</taxon>
        <taxon>Pseudomonadati</taxon>
        <taxon>Thermodesulfobacteriota</taxon>
        <taxon>Desulfuromonadia</taxon>
        <taxon>Desulfuromonadales</taxon>
        <taxon>Geothermobacteraceae</taxon>
        <taxon>Geothermobacter</taxon>
    </lineage>
</organism>
<sequence>MAPLIIGLTLLLVAFPSPCWAWGIGFHLQVGSLVLERIGLVAPHLQALLTAYPNDYLYGCISADITLGKKFTHYLRHCHSWRVAKQLLAAAQNDPQRACAYGYLSHLAMDTVAHSYFVPYKLVRTFNTVMLKHTYWEMRIEASVDPETWSLARTIARKNFSDNDALLRSVIADTIFSFGTNKRIFNSLLLLSRLQHWQKMIRSLGSNSRWEISDSDREEYFTLARVVTESILAEMELSPYWKADPAGERALNAARMIRKNLNLLWLDGKLPEAEAERLLLELKPRFREGITCPERLLEMLSSF</sequence>
<name>A0A1X0Y2Z2_9BACT</name>
<dbReference type="AlphaFoldDB" id="A0A1X0Y2Z2"/>
<evidence type="ECO:0000259" key="1">
    <source>
        <dbReference type="Pfam" id="PF00882"/>
    </source>
</evidence>
<evidence type="ECO:0000313" key="2">
    <source>
        <dbReference type="EMBL" id="ORJ59581.1"/>
    </source>
</evidence>
<dbReference type="RefSeq" id="WP_085010625.1">
    <property type="nucleotide sequence ID" value="NZ_NAAD01000011.1"/>
</dbReference>
<dbReference type="STRING" id="1969733.B5V00_09875"/>
<dbReference type="EMBL" id="NAAD01000011">
    <property type="protein sequence ID" value="ORJ59581.1"/>
    <property type="molecule type" value="Genomic_DNA"/>
</dbReference>
<dbReference type="OrthoDB" id="9786483at2"/>
<protein>
    <recommendedName>
        <fullName evidence="1">Phospholipase C/D domain-containing protein</fullName>
    </recommendedName>
</protein>
<dbReference type="Proteomes" id="UP000193136">
    <property type="component" value="Unassembled WGS sequence"/>
</dbReference>
<comment type="caution">
    <text evidence="2">The sequence shown here is derived from an EMBL/GenBank/DDBJ whole genome shotgun (WGS) entry which is preliminary data.</text>
</comment>
<accession>A0A1X0Y2Z2</accession>
<dbReference type="Pfam" id="PF00882">
    <property type="entry name" value="Zn_dep_PLPC"/>
    <property type="match status" value="1"/>
</dbReference>